<dbReference type="Pfam" id="PF00512">
    <property type="entry name" value="HisKA"/>
    <property type="match status" value="1"/>
</dbReference>
<accession>A0A643FFL4</accession>
<dbReference type="PANTHER" id="PTHR43711">
    <property type="entry name" value="TWO-COMPONENT HISTIDINE KINASE"/>
    <property type="match status" value="1"/>
</dbReference>
<dbReference type="InterPro" id="IPR035965">
    <property type="entry name" value="PAS-like_dom_sf"/>
</dbReference>
<dbReference type="Gene3D" id="3.30.565.10">
    <property type="entry name" value="Histidine kinase-like ATPase, C-terminal domain"/>
    <property type="match status" value="1"/>
</dbReference>
<dbReference type="InterPro" id="IPR000700">
    <property type="entry name" value="PAS-assoc_C"/>
</dbReference>
<dbReference type="PROSITE" id="PS50112">
    <property type="entry name" value="PAS"/>
    <property type="match status" value="2"/>
</dbReference>
<evidence type="ECO:0000256" key="5">
    <source>
        <dbReference type="ARBA" id="ARBA00022777"/>
    </source>
</evidence>
<dbReference type="CDD" id="cd00082">
    <property type="entry name" value="HisKA"/>
    <property type="match status" value="1"/>
</dbReference>
<keyword evidence="11" id="KW-1185">Reference proteome</keyword>
<evidence type="ECO:0000313" key="10">
    <source>
        <dbReference type="EMBL" id="KAB0582533.1"/>
    </source>
</evidence>
<evidence type="ECO:0000313" key="11">
    <source>
        <dbReference type="Proteomes" id="UP000430120"/>
    </source>
</evidence>
<dbReference type="EMBL" id="VZPB01000020">
    <property type="protein sequence ID" value="KAB0582533.1"/>
    <property type="molecule type" value="Genomic_DNA"/>
</dbReference>
<dbReference type="RefSeq" id="WP_151124036.1">
    <property type="nucleotide sequence ID" value="NZ_CP088081.1"/>
</dbReference>
<dbReference type="SUPFAM" id="SSF55874">
    <property type="entry name" value="ATPase domain of HSP90 chaperone/DNA topoisomerase II/histidine kinase"/>
    <property type="match status" value="1"/>
</dbReference>
<dbReference type="CDD" id="cd00075">
    <property type="entry name" value="HATPase"/>
    <property type="match status" value="1"/>
</dbReference>
<dbReference type="SMART" id="SM00387">
    <property type="entry name" value="HATPase_c"/>
    <property type="match status" value="1"/>
</dbReference>
<dbReference type="InterPro" id="IPR036097">
    <property type="entry name" value="HisK_dim/P_sf"/>
</dbReference>
<dbReference type="PROSITE" id="PS50109">
    <property type="entry name" value="HIS_KIN"/>
    <property type="match status" value="1"/>
</dbReference>
<dbReference type="InterPro" id="IPR013656">
    <property type="entry name" value="PAS_4"/>
</dbReference>
<dbReference type="InterPro" id="IPR001610">
    <property type="entry name" value="PAC"/>
</dbReference>
<dbReference type="Proteomes" id="UP000430120">
    <property type="component" value="Unassembled WGS sequence"/>
</dbReference>
<comment type="caution">
    <text evidence="10">The sequence shown here is derived from an EMBL/GenBank/DDBJ whole genome shotgun (WGS) entry which is preliminary data.</text>
</comment>
<evidence type="ECO:0000259" key="8">
    <source>
        <dbReference type="PROSITE" id="PS50112"/>
    </source>
</evidence>
<evidence type="ECO:0000259" key="9">
    <source>
        <dbReference type="PROSITE" id="PS50113"/>
    </source>
</evidence>
<dbReference type="InterPro" id="IPR036890">
    <property type="entry name" value="HATPase_C_sf"/>
</dbReference>
<comment type="catalytic activity">
    <reaction evidence="1">
        <text>ATP + protein L-histidine = ADP + protein N-phospho-L-histidine.</text>
        <dbReference type="EC" id="2.7.13.3"/>
    </reaction>
</comment>
<protein>
    <recommendedName>
        <fullName evidence="2">histidine kinase</fullName>
        <ecNumber evidence="2">2.7.13.3</ecNumber>
    </recommendedName>
</protein>
<dbReference type="InterPro" id="IPR050736">
    <property type="entry name" value="Sensor_HK_Regulatory"/>
</dbReference>
<dbReference type="CDD" id="cd00130">
    <property type="entry name" value="PAS"/>
    <property type="match status" value="2"/>
</dbReference>
<dbReference type="PRINTS" id="PR00344">
    <property type="entry name" value="BCTRLSENSOR"/>
</dbReference>
<evidence type="ECO:0000256" key="1">
    <source>
        <dbReference type="ARBA" id="ARBA00000085"/>
    </source>
</evidence>
<dbReference type="InterPro" id="IPR003594">
    <property type="entry name" value="HATPase_dom"/>
</dbReference>
<dbReference type="Gene3D" id="1.10.287.130">
    <property type="match status" value="1"/>
</dbReference>
<dbReference type="SUPFAM" id="SSF55785">
    <property type="entry name" value="PYP-like sensor domain (PAS domain)"/>
    <property type="match status" value="4"/>
</dbReference>
<dbReference type="PROSITE" id="PS50113">
    <property type="entry name" value="PAC"/>
    <property type="match status" value="1"/>
</dbReference>
<dbReference type="InterPro" id="IPR005467">
    <property type="entry name" value="His_kinase_dom"/>
</dbReference>
<dbReference type="AlphaFoldDB" id="A0A643FFL4"/>
<evidence type="ECO:0000256" key="2">
    <source>
        <dbReference type="ARBA" id="ARBA00012438"/>
    </source>
</evidence>
<dbReference type="InterPro" id="IPR003661">
    <property type="entry name" value="HisK_dim/P_dom"/>
</dbReference>
<feature type="domain" description="PAS" evidence="8">
    <location>
        <begin position="132"/>
        <end position="173"/>
    </location>
</feature>
<dbReference type="SMART" id="SM00388">
    <property type="entry name" value="HisKA"/>
    <property type="match status" value="1"/>
</dbReference>
<dbReference type="NCBIfam" id="TIGR00229">
    <property type="entry name" value="sensory_box"/>
    <property type="match status" value="2"/>
</dbReference>
<dbReference type="PANTHER" id="PTHR43711:SF1">
    <property type="entry name" value="HISTIDINE KINASE 1"/>
    <property type="match status" value="1"/>
</dbReference>
<keyword evidence="5" id="KW-0418">Kinase</keyword>
<reference evidence="10 11" key="1">
    <citation type="submission" date="2019-09" db="EMBL/GenBank/DDBJ databases">
        <title>Draft genome sequences of 48 bacterial type strains from the CCUG.</title>
        <authorList>
            <person name="Tunovic T."/>
            <person name="Pineiro-Iglesias B."/>
            <person name="Unosson C."/>
            <person name="Inganas E."/>
            <person name="Ohlen M."/>
            <person name="Cardew S."/>
            <person name="Jensie-Markopoulos S."/>
            <person name="Salva-Serra F."/>
            <person name="Jaen-Luchoro D."/>
            <person name="Karlsson R."/>
            <person name="Svensson-Stadler L."/>
            <person name="Chun J."/>
            <person name="Moore E."/>
        </authorList>
    </citation>
    <scope>NUCLEOTIDE SEQUENCE [LARGE SCALE GENOMIC DNA]</scope>
    <source>
        <strain evidence="10 11">CCUG 30977</strain>
    </source>
</reference>
<dbReference type="SMART" id="SM00091">
    <property type="entry name" value="PAS"/>
    <property type="match status" value="3"/>
</dbReference>
<evidence type="ECO:0000256" key="4">
    <source>
        <dbReference type="ARBA" id="ARBA00022679"/>
    </source>
</evidence>
<feature type="domain" description="PAC" evidence="9">
    <location>
        <begin position="186"/>
        <end position="240"/>
    </location>
</feature>
<dbReference type="Pfam" id="PF02518">
    <property type="entry name" value="HATPase_c"/>
    <property type="match status" value="1"/>
</dbReference>
<dbReference type="SMART" id="SM00086">
    <property type="entry name" value="PAC"/>
    <property type="match status" value="2"/>
</dbReference>
<name>A0A643FFL4_IDEDE</name>
<keyword evidence="6" id="KW-0902">Two-component regulatory system</keyword>
<evidence type="ECO:0000256" key="3">
    <source>
        <dbReference type="ARBA" id="ARBA00022553"/>
    </source>
</evidence>
<evidence type="ECO:0000259" key="7">
    <source>
        <dbReference type="PROSITE" id="PS50109"/>
    </source>
</evidence>
<dbReference type="InterPro" id="IPR000014">
    <property type="entry name" value="PAS"/>
</dbReference>
<keyword evidence="4" id="KW-0808">Transferase</keyword>
<dbReference type="InterPro" id="IPR013655">
    <property type="entry name" value="PAS_fold_3"/>
</dbReference>
<organism evidence="10 11">
    <name type="scientific">Ideonella dechloratans</name>
    <dbReference type="NCBI Taxonomy" id="36863"/>
    <lineage>
        <taxon>Bacteria</taxon>
        <taxon>Pseudomonadati</taxon>
        <taxon>Pseudomonadota</taxon>
        <taxon>Betaproteobacteria</taxon>
        <taxon>Burkholderiales</taxon>
        <taxon>Sphaerotilaceae</taxon>
        <taxon>Ideonella</taxon>
    </lineage>
</organism>
<evidence type="ECO:0000256" key="6">
    <source>
        <dbReference type="ARBA" id="ARBA00023012"/>
    </source>
</evidence>
<sequence length="846" mass="93666">MSHATPDFEADFPAQPLLDALDSAISLLALSEVSPDRRPGLVSHLRSLGQWLSEHGGPAWRAPGQALQAQAPGLLGQDYRSTRFELLNLLHQWRQTLAGAPSAPAAEPEDTALTPTGQTERMALDEHAIFSVTDRQGVITEVNDRFCQISGYRREELIGRTHGLLRSGRHPDSLYREMWGTITRGDVWQGVLCNRSKAGRYYWVQSTIVPIRGEQGHITEFVSIRTDITALKEIEERLRLLERATQGSRTGILIVDRCHPDMPVVWANQAAARLADVPPAQLLGPLCPAGSTDCAPTLLSLRTHIQAHAAGNDTVRFRPHPDQVIELRCSPIHSDDGIHTHGLILLEDVTEAERQSQHLVQAQARLLQAQHSAQMAHWVYDAHCQQLTGSALLNELLGTDGLGGALSLPRLHGGVLPDDRLAVLRGLAALRRQGTTQVSFRYRHPSLGTRHLVVTGTLELLPGQPRRWIGTVQDLTRLRQAEARAQKFAQVFDHTDQCACITEMDGRILHVNRAARQLLRLEGGDLSQLRLRDLILPSEREEALRQARQMAKQGGRWSGLLRLQLADGAMLSVRHDTGVVTDRQGQARYLYHLFQDCAKDLRHHEELLEAKLSAERANEAKTSFLSRMSHELRTPLNAILGFAQLMDLDPPADARHAGYVREILTAGRHLLTLINDVLDLSAVEAGRVTVDCRPLAMGELLRECVSLMRPLADARRIALTLPPEHAVRVRADRTRLKQVLLNLLSNAIKYNREAGAVRISVVSATAKVRITVGDTGPGIPPEFRARLFQPFSRLRQEGQTVEGHGMGLAVSQRLMEAMEGRIGLSETPSGQGCEFWIELPRAPAAD</sequence>
<dbReference type="Gene3D" id="3.30.450.20">
    <property type="entry name" value="PAS domain"/>
    <property type="match status" value="4"/>
</dbReference>
<dbReference type="SUPFAM" id="SSF47384">
    <property type="entry name" value="Homodimeric domain of signal transducing histidine kinase"/>
    <property type="match status" value="1"/>
</dbReference>
<dbReference type="InterPro" id="IPR004358">
    <property type="entry name" value="Sig_transdc_His_kin-like_C"/>
</dbReference>
<gene>
    <name evidence="10" type="ORF">F7Q92_10170</name>
</gene>
<dbReference type="Pfam" id="PF08447">
    <property type="entry name" value="PAS_3"/>
    <property type="match status" value="1"/>
</dbReference>
<feature type="domain" description="Histidine kinase" evidence="7">
    <location>
        <begin position="627"/>
        <end position="843"/>
    </location>
</feature>
<keyword evidence="3" id="KW-0597">Phosphoprotein</keyword>
<dbReference type="Pfam" id="PF08448">
    <property type="entry name" value="PAS_4"/>
    <property type="match status" value="2"/>
</dbReference>
<feature type="domain" description="PAS" evidence="8">
    <location>
        <begin position="484"/>
        <end position="554"/>
    </location>
</feature>
<dbReference type="GO" id="GO:0000155">
    <property type="term" value="F:phosphorelay sensor kinase activity"/>
    <property type="evidence" value="ECO:0007669"/>
    <property type="project" value="InterPro"/>
</dbReference>
<dbReference type="OrthoDB" id="8552871at2"/>
<proteinExistence type="predicted"/>
<dbReference type="EC" id="2.7.13.3" evidence="2"/>